<reference evidence="5 6" key="1">
    <citation type="submission" date="2018-09" db="EMBL/GenBank/DDBJ databases">
        <title>Whole genome sequencing of Microbacterium oryzae strain MB-10T.</title>
        <authorList>
            <person name="Das S.K."/>
        </authorList>
    </citation>
    <scope>NUCLEOTIDE SEQUENCE [LARGE SCALE GENOMIC DNA]</scope>
    <source>
        <strain evidence="5 6">MB-10</strain>
    </source>
</reference>
<evidence type="ECO:0000256" key="2">
    <source>
        <dbReference type="ARBA" id="ARBA00023082"/>
    </source>
</evidence>
<organism evidence="5 6">
    <name type="scientific">Microbacterium oryzae</name>
    <dbReference type="NCBI Taxonomy" id="743009"/>
    <lineage>
        <taxon>Bacteria</taxon>
        <taxon>Bacillati</taxon>
        <taxon>Actinomycetota</taxon>
        <taxon>Actinomycetes</taxon>
        <taxon>Micrococcales</taxon>
        <taxon>Microbacteriaceae</taxon>
        <taxon>Microbacterium</taxon>
    </lineage>
</organism>
<dbReference type="GO" id="GO:0016987">
    <property type="term" value="F:sigma factor activity"/>
    <property type="evidence" value="ECO:0007669"/>
    <property type="project" value="UniProtKB-KW"/>
</dbReference>
<dbReference type="OrthoDB" id="9799825at2"/>
<keyword evidence="2" id="KW-0731">Sigma factor</keyword>
<dbReference type="InterPro" id="IPR014284">
    <property type="entry name" value="RNA_pol_sigma-70_dom"/>
</dbReference>
<dbReference type="Proteomes" id="UP000422989">
    <property type="component" value="Chromosome"/>
</dbReference>
<proteinExistence type="predicted"/>
<dbReference type="NCBIfam" id="TIGR02937">
    <property type="entry name" value="sigma70-ECF"/>
    <property type="match status" value="1"/>
</dbReference>
<evidence type="ECO:0000313" key="6">
    <source>
        <dbReference type="Proteomes" id="UP000422989"/>
    </source>
</evidence>
<evidence type="ECO:0000256" key="4">
    <source>
        <dbReference type="ARBA" id="ARBA00023163"/>
    </source>
</evidence>
<name>A0A6I6E1V3_9MICO</name>
<dbReference type="Gene3D" id="1.10.1740.10">
    <property type="match status" value="1"/>
</dbReference>
<dbReference type="EMBL" id="CP032550">
    <property type="protein sequence ID" value="QGU26540.1"/>
    <property type="molecule type" value="Genomic_DNA"/>
</dbReference>
<dbReference type="KEGG" id="moj:D7D94_01705"/>
<dbReference type="GO" id="GO:0003677">
    <property type="term" value="F:DNA binding"/>
    <property type="evidence" value="ECO:0007669"/>
    <property type="project" value="UniProtKB-KW"/>
</dbReference>
<evidence type="ECO:0000256" key="3">
    <source>
        <dbReference type="ARBA" id="ARBA00023125"/>
    </source>
</evidence>
<dbReference type="InterPro" id="IPR013325">
    <property type="entry name" value="RNA_pol_sigma_r2"/>
</dbReference>
<dbReference type="AlphaFoldDB" id="A0A6I6E1V3"/>
<dbReference type="GO" id="GO:0006352">
    <property type="term" value="P:DNA-templated transcription initiation"/>
    <property type="evidence" value="ECO:0007669"/>
    <property type="project" value="InterPro"/>
</dbReference>
<protein>
    <submittedName>
        <fullName evidence="5">Sigma-70 family RNA polymerase sigma factor</fullName>
    </submittedName>
</protein>
<dbReference type="SUPFAM" id="SSF88946">
    <property type="entry name" value="Sigma2 domain of RNA polymerase sigma factors"/>
    <property type="match status" value="1"/>
</dbReference>
<dbReference type="Gene3D" id="1.20.140.160">
    <property type="match status" value="1"/>
</dbReference>
<dbReference type="InterPro" id="IPR013324">
    <property type="entry name" value="RNA_pol_sigma_r3/r4-like"/>
</dbReference>
<dbReference type="PANTHER" id="PTHR30385">
    <property type="entry name" value="SIGMA FACTOR F FLAGELLAR"/>
    <property type="match status" value="1"/>
</dbReference>
<evidence type="ECO:0000313" key="5">
    <source>
        <dbReference type="EMBL" id="QGU26540.1"/>
    </source>
</evidence>
<keyword evidence="3" id="KW-0238">DNA-binding</keyword>
<keyword evidence="4" id="KW-0804">Transcription</keyword>
<sequence length="250" mass="27519">MPLAIFLATEKARSANHLHLDDLISAAGLGLTRAAQLYEPERGIPFGAFARNHINWAIADELRSADPAGVRGREKIERLRMAGELVRARTGREATVAELSRETGLDAAAVEEMLRLDEMVRTSTSFEKHFAVEDGRQAVDLTASVILPEHAVEQSENRAMLERVVAALPEPMGRIVRGVYVEDRTVKDIAAELEVSHAYVSKLRATALTLMREAMDAWETGAEPNRSTKTRATFFEKLFGPAGSRDGARL</sequence>
<keyword evidence="6" id="KW-1185">Reference proteome</keyword>
<accession>A0A6I6E1V3</accession>
<dbReference type="SUPFAM" id="SSF88659">
    <property type="entry name" value="Sigma3 and sigma4 domains of RNA polymerase sigma factors"/>
    <property type="match status" value="1"/>
</dbReference>
<keyword evidence="1" id="KW-0805">Transcription regulation</keyword>
<gene>
    <name evidence="5" type="ORF">D7D94_01705</name>
</gene>
<evidence type="ECO:0000256" key="1">
    <source>
        <dbReference type="ARBA" id="ARBA00023015"/>
    </source>
</evidence>